<accession>A0A0F9GB29</accession>
<gene>
    <name evidence="2" type="ORF">LCGC14_2142420</name>
</gene>
<sequence length="568" mass="62053">NILEDDGSTGSSQSSDTTSALADDGGTITDETTEANEATADDMTLLPVTPVVDDAYYFAYDAPFDKLDLNISTAGAGSWTILWEYFNGSSWAALSGVTDGTTGFTVGGNNEVSWTLPSDWAESIVYQDALSAAIALDDPAYTDETTEANDASADDITLLPAVPEVEDMYYFGYSSPFDRLILNVGTAGAGSWVIAWEYWNGNTWELLPDLTDGTDAFTTVGTNDVAFTQPTDWMANTINAQGPFYYIRARVDIFTSITTQPLGTQAWIVPTIDYYVRARVSAYSSITTQPLGQQVTINNKITDANYSSGGSYTTVTLSAAEGEVDLFEWALTGSQIEATQGPFRFFGRTRETTHWDQDASYSIVIKYGTDVLYQSEWRKPVDTFTELLDLGTIYLPPWLVGTPTSLAGLTIALRAKRDVIGVTTLSLDYIALMPQDGGYRILEYRTTGVAQFEETVDRNNTLTVKQVYNETETGSASYNITDTGIGIGNVILELFYYDADGVLLFPGLTQILVLNGSIFFNGTIDYPSSFLLWLSQVSNNGTFVNANRTGDFYFVGFEIDFTGLPINL</sequence>
<reference evidence="2" key="1">
    <citation type="journal article" date="2015" name="Nature">
        <title>Complex archaea that bridge the gap between prokaryotes and eukaryotes.</title>
        <authorList>
            <person name="Spang A."/>
            <person name="Saw J.H."/>
            <person name="Jorgensen S.L."/>
            <person name="Zaremba-Niedzwiedzka K."/>
            <person name="Martijn J."/>
            <person name="Lind A.E."/>
            <person name="van Eijk R."/>
            <person name="Schleper C."/>
            <person name="Guy L."/>
            <person name="Ettema T.J."/>
        </authorList>
    </citation>
    <scope>NUCLEOTIDE SEQUENCE</scope>
</reference>
<dbReference type="AlphaFoldDB" id="A0A0F9GB29"/>
<name>A0A0F9GB29_9ZZZZ</name>
<evidence type="ECO:0000313" key="2">
    <source>
        <dbReference type="EMBL" id="KKL66695.1"/>
    </source>
</evidence>
<feature type="non-terminal residue" evidence="2">
    <location>
        <position position="1"/>
    </location>
</feature>
<organism evidence="2">
    <name type="scientific">marine sediment metagenome</name>
    <dbReference type="NCBI Taxonomy" id="412755"/>
    <lineage>
        <taxon>unclassified sequences</taxon>
        <taxon>metagenomes</taxon>
        <taxon>ecological metagenomes</taxon>
    </lineage>
</organism>
<comment type="caution">
    <text evidence="2">The sequence shown here is derived from an EMBL/GenBank/DDBJ whole genome shotgun (WGS) entry which is preliminary data.</text>
</comment>
<feature type="compositionally biased region" description="Low complexity" evidence="1">
    <location>
        <begin position="8"/>
        <end position="28"/>
    </location>
</feature>
<feature type="region of interest" description="Disordered" evidence="1">
    <location>
        <begin position="1"/>
        <end position="28"/>
    </location>
</feature>
<evidence type="ECO:0000256" key="1">
    <source>
        <dbReference type="SAM" id="MobiDB-lite"/>
    </source>
</evidence>
<protein>
    <submittedName>
        <fullName evidence="2">Uncharacterized protein</fullName>
    </submittedName>
</protein>
<dbReference type="EMBL" id="LAZR01027122">
    <property type="protein sequence ID" value="KKL66695.1"/>
    <property type="molecule type" value="Genomic_DNA"/>
</dbReference>
<proteinExistence type="predicted"/>